<accession>A0AAV2SSU4</accession>
<evidence type="ECO:0000256" key="1">
    <source>
        <dbReference type="ARBA" id="ARBA00006270"/>
    </source>
</evidence>
<protein>
    <recommendedName>
        <fullName evidence="9">Ras-related protein Rab-10</fullName>
    </recommendedName>
</protein>
<comment type="caution">
    <text evidence="7">The sequence shown here is derived from an EMBL/GenBank/DDBJ whole genome shotgun (WGS) entry which is preliminary data.</text>
</comment>
<dbReference type="Gene3D" id="3.40.50.300">
    <property type="entry name" value="P-loop containing nucleotide triphosphate hydrolases"/>
    <property type="match status" value="1"/>
</dbReference>
<evidence type="ECO:0008006" key="9">
    <source>
        <dbReference type="Google" id="ProtNLM"/>
    </source>
</evidence>
<proteinExistence type="inferred from homology"/>
<dbReference type="PROSITE" id="PS51420">
    <property type="entry name" value="RHO"/>
    <property type="match status" value="1"/>
</dbReference>
<feature type="region of interest" description="Disordered" evidence="6">
    <location>
        <begin position="177"/>
        <end position="204"/>
    </location>
</feature>
<dbReference type="InterPro" id="IPR001806">
    <property type="entry name" value="Small_GTPase"/>
</dbReference>
<reference evidence="7 8" key="1">
    <citation type="submission" date="2024-05" db="EMBL/GenBank/DDBJ databases">
        <authorList>
            <person name="Wallberg A."/>
        </authorList>
    </citation>
    <scope>NUCLEOTIDE SEQUENCE [LARGE SCALE GENOMIC DNA]</scope>
</reference>
<dbReference type="PRINTS" id="PR00449">
    <property type="entry name" value="RASTRNSFRMNG"/>
</dbReference>
<evidence type="ECO:0000313" key="7">
    <source>
        <dbReference type="EMBL" id="CAL4224791.1"/>
    </source>
</evidence>
<dbReference type="FunFam" id="3.40.50.300:FF:001447">
    <property type="entry name" value="Ras-related protein Rab-1B"/>
    <property type="match status" value="1"/>
</dbReference>
<dbReference type="InterPro" id="IPR050305">
    <property type="entry name" value="Small_GTPase_Rab"/>
</dbReference>
<keyword evidence="3" id="KW-0342">GTP-binding</keyword>
<dbReference type="InterPro" id="IPR027417">
    <property type="entry name" value="P-loop_NTPase"/>
</dbReference>
<keyword evidence="8" id="KW-1185">Reference proteome</keyword>
<dbReference type="Proteomes" id="UP001497623">
    <property type="component" value="Unassembled WGS sequence"/>
</dbReference>
<keyword evidence="5" id="KW-0636">Prenylation</keyword>
<gene>
    <name evidence="7" type="ORF">MNOR_LOCUS39340</name>
</gene>
<evidence type="ECO:0000256" key="5">
    <source>
        <dbReference type="ARBA" id="ARBA00023289"/>
    </source>
</evidence>
<dbReference type="EMBL" id="CAXKWB010100808">
    <property type="protein sequence ID" value="CAL4224791.1"/>
    <property type="molecule type" value="Genomic_DNA"/>
</dbReference>
<dbReference type="GO" id="GO:0005525">
    <property type="term" value="F:GTP binding"/>
    <property type="evidence" value="ECO:0007669"/>
    <property type="project" value="UniProtKB-KW"/>
</dbReference>
<dbReference type="SUPFAM" id="SSF52540">
    <property type="entry name" value="P-loop containing nucleoside triphosphate hydrolases"/>
    <property type="match status" value="1"/>
</dbReference>
<keyword evidence="4" id="KW-0449">Lipoprotein</keyword>
<dbReference type="PANTHER" id="PTHR47980">
    <property type="entry name" value="LD44762P"/>
    <property type="match status" value="1"/>
</dbReference>
<dbReference type="GO" id="GO:0003924">
    <property type="term" value="F:GTPase activity"/>
    <property type="evidence" value="ECO:0007669"/>
    <property type="project" value="InterPro"/>
</dbReference>
<name>A0AAV2SSU4_MEGNR</name>
<evidence type="ECO:0000256" key="2">
    <source>
        <dbReference type="ARBA" id="ARBA00022741"/>
    </source>
</evidence>
<dbReference type="PROSITE" id="PS51421">
    <property type="entry name" value="RAS"/>
    <property type="match status" value="1"/>
</dbReference>
<keyword evidence="2" id="KW-0547">Nucleotide-binding</keyword>
<dbReference type="SMART" id="SM00173">
    <property type="entry name" value="RAS"/>
    <property type="match status" value="1"/>
</dbReference>
<dbReference type="AlphaFoldDB" id="A0AAV2SSU4"/>
<feature type="compositionally biased region" description="Polar residues" evidence="6">
    <location>
        <begin position="186"/>
        <end position="204"/>
    </location>
</feature>
<evidence type="ECO:0000256" key="3">
    <source>
        <dbReference type="ARBA" id="ARBA00023134"/>
    </source>
</evidence>
<dbReference type="NCBIfam" id="TIGR00231">
    <property type="entry name" value="small_GTP"/>
    <property type="match status" value="1"/>
</dbReference>
<dbReference type="InterPro" id="IPR005225">
    <property type="entry name" value="Small_GTP-bd"/>
</dbReference>
<dbReference type="CDD" id="cd00154">
    <property type="entry name" value="Rab"/>
    <property type="match status" value="1"/>
</dbReference>
<sequence length="204" mass="23072">MADKADVEMCLKYNQESNSGSKNIGWRYQGTVHDMTIVWISITLRRSGNITDIPGRFLMVSIWDTAGQERFNSLVRSFYRETHGFIIVYDITDRTSFQNIIKWHDEIKKNADDDVDKLIVGNKCDLKDIREVSYQEAKSLAENLGIQYMETSAKDGLNVDVILETLAASIAQRITPESTSSDDDNITLSNATNTNSQTKKGCRC</sequence>
<evidence type="ECO:0000256" key="6">
    <source>
        <dbReference type="SAM" id="MobiDB-lite"/>
    </source>
</evidence>
<dbReference type="SMART" id="SM00174">
    <property type="entry name" value="RHO"/>
    <property type="match status" value="1"/>
</dbReference>
<dbReference type="Pfam" id="PF00071">
    <property type="entry name" value="Ras"/>
    <property type="match status" value="1"/>
</dbReference>
<dbReference type="PROSITE" id="PS51419">
    <property type="entry name" value="RAB"/>
    <property type="match status" value="1"/>
</dbReference>
<evidence type="ECO:0000313" key="8">
    <source>
        <dbReference type="Proteomes" id="UP001497623"/>
    </source>
</evidence>
<organism evidence="7 8">
    <name type="scientific">Meganyctiphanes norvegica</name>
    <name type="common">Northern krill</name>
    <name type="synonym">Thysanopoda norvegica</name>
    <dbReference type="NCBI Taxonomy" id="48144"/>
    <lineage>
        <taxon>Eukaryota</taxon>
        <taxon>Metazoa</taxon>
        <taxon>Ecdysozoa</taxon>
        <taxon>Arthropoda</taxon>
        <taxon>Crustacea</taxon>
        <taxon>Multicrustacea</taxon>
        <taxon>Malacostraca</taxon>
        <taxon>Eumalacostraca</taxon>
        <taxon>Eucarida</taxon>
        <taxon>Euphausiacea</taxon>
        <taxon>Euphausiidae</taxon>
        <taxon>Meganyctiphanes</taxon>
    </lineage>
</organism>
<feature type="non-terminal residue" evidence="7">
    <location>
        <position position="204"/>
    </location>
</feature>
<evidence type="ECO:0000256" key="4">
    <source>
        <dbReference type="ARBA" id="ARBA00023288"/>
    </source>
</evidence>
<comment type="similarity">
    <text evidence="1">Belongs to the small GTPase superfamily. Rab family.</text>
</comment>
<dbReference type="SMART" id="SM00175">
    <property type="entry name" value="RAB"/>
    <property type="match status" value="1"/>
</dbReference>